<dbReference type="EMBL" id="FWXW01000005">
    <property type="protein sequence ID" value="SMC71926.1"/>
    <property type="molecule type" value="Genomic_DNA"/>
</dbReference>
<dbReference type="InterPro" id="IPR052354">
    <property type="entry name" value="Cell_Wall_Dynamics_Protein"/>
</dbReference>
<keyword evidence="3" id="KW-1185">Reference proteome</keyword>
<dbReference type="RefSeq" id="WP_084234848.1">
    <property type="nucleotide sequence ID" value="NZ_FWXW01000005.1"/>
</dbReference>
<evidence type="ECO:0000313" key="2">
    <source>
        <dbReference type="EMBL" id="SMC71926.1"/>
    </source>
</evidence>
<dbReference type="PANTHER" id="PTHR34408">
    <property type="entry name" value="FAMILY PROTEIN, PUTATIVE-RELATED"/>
    <property type="match status" value="1"/>
</dbReference>
<feature type="domain" description="SH3b" evidence="1">
    <location>
        <begin position="37"/>
        <end position="100"/>
    </location>
</feature>
<proteinExistence type="predicted"/>
<organism evidence="2 3">
    <name type="scientific">Papillibacter cinnamivorans DSM 12816</name>
    <dbReference type="NCBI Taxonomy" id="1122930"/>
    <lineage>
        <taxon>Bacteria</taxon>
        <taxon>Bacillati</taxon>
        <taxon>Bacillota</taxon>
        <taxon>Clostridia</taxon>
        <taxon>Eubacteriales</taxon>
        <taxon>Oscillospiraceae</taxon>
        <taxon>Papillibacter</taxon>
    </lineage>
</organism>
<dbReference type="Pfam" id="PF01551">
    <property type="entry name" value="Peptidase_M23"/>
    <property type="match status" value="1"/>
</dbReference>
<dbReference type="OrthoDB" id="5623881at2"/>
<dbReference type="Proteomes" id="UP000192790">
    <property type="component" value="Unassembled WGS sequence"/>
</dbReference>
<dbReference type="SMART" id="SM00287">
    <property type="entry name" value="SH3b"/>
    <property type="match status" value="2"/>
</dbReference>
<evidence type="ECO:0000259" key="1">
    <source>
        <dbReference type="PROSITE" id="PS51781"/>
    </source>
</evidence>
<dbReference type="InterPro" id="IPR003646">
    <property type="entry name" value="SH3-like_bac-type"/>
</dbReference>
<sequence>MRRMIKILSGTILAAAFILLFPGVLPEAQAAYSTSAAGIVTVSSGSLNVRASASSSGTRLTSLSKGTYVTLISKSGSWWKVEYASGSYGYVSAGYITVTESSASAVTAGSLNVRTGAGTSYSVKGTLSYGKTVLVLSASGNWSKILYNGSQVGYVSSTYLKTLMTWPVPVSGSINQSFVSGSHLGIDIAPASQGMAGDSVIAAYSGTVVYSGYLNGYGYVVYVNSYCNGKYIQTRYAHLKSASSLSYGDTVATSQYIGAMGSTGTSSGVHLHFEVRIRASSGDCISNSESTAVNPLGYVTYGA</sequence>
<dbReference type="Gene3D" id="2.70.70.10">
    <property type="entry name" value="Glucose Permease (Domain IIA)"/>
    <property type="match status" value="1"/>
</dbReference>
<dbReference type="PANTHER" id="PTHR34408:SF1">
    <property type="entry name" value="GLYCOSYL HYDROLASE FAMILY 19 DOMAIN-CONTAINING PROTEIN HI_1415"/>
    <property type="match status" value="1"/>
</dbReference>
<feature type="domain" description="SH3b" evidence="1">
    <location>
        <begin position="101"/>
        <end position="164"/>
    </location>
</feature>
<dbReference type="PROSITE" id="PS51781">
    <property type="entry name" value="SH3B"/>
    <property type="match status" value="2"/>
</dbReference>
<protein>
    <submittedName>
        <fullName evidence="2">SH3 domain-containing protein</fullName>
    </submittedName>
</protein>
<evidence type="ECO:0000313" key="3">
    <source>
        <dbReference type="Proteomes" id="UP000192790"/>
    </source>
</evidence>
<dbReference type="Pfam" id="PF08239">
    <property type="entry name" value="SH3_3"/>
    <property type="match status" value="2"/>
</dbReference>
<dbReference type="InterPro" id="IPR016047">
    <property type="entry name" value="M23ase_b-sheet_dom"/>
</dbReference>
<dbReference type="InterPro" id="IPR036028">
    <property type="entry name" value="SH3-like_dom_sf"/>
</dbReference>
<dbReference type="InterPro" id="IPR011055">
    <property type="entry name" value="Dup_hybrid_motif"/>
</dbReference>
<reference evidence="2 3" key="1">
    <citation type="submission" date="2017-04" db="EMBL/GenBank/DDBJ databases">
        <authorList>
            <person name="Afonso C.L."/>
            <person name="Miller P.J."/>
            <person name="Scott M.A."/>
            <person name="Spackman E."/>
            <person name="Goraichik I."/>
            <person name="Dimitrov K.M."/>
            <person name="Suarez D.L."/>
            <person name="Swayne D.E."/>
        </authorList>
    </citation>
    <scope>NUCLEOTIDE SEQUENCE [LARGE SCALE GENOMIC DNA]</scope>
    <source>
        <strain evidence="2 3">DSM 12816</strain>
    </source>
</reference>
<dbReference type="CDD" id="cd12797">
    <property type="entry name" value="M23_peptidase"/>
    <property type="match status" value="1"/>
</dbReference>
<accession>A0A1W2BGG5</accession>
<gene>
    <name evidence="2" type="ORF">SAMN02745168_2179</name>
</gene>
<dbReference type="STRING" id="1122930.SAMN02745168_2179"/>
<dbReference type="SUPFAM" id="SSF50044">
    <property type="entry name" value="SH3-domain"/>
    <property type="match status" value="1"/>
</dbReference>
<name>A0A1W2BGG5_9FIRM</name>
<dbReference type="AlphaFoldDB" id="A0A1W2BGG5"/>
<dbReference type="Gene3D" id="2.30.30.40">
    <property type="entry name" value="SH3 Domains"/>
    <property type="match status" value="2"/>
</dbReference>
<dbReference type="SUPFAM" id="SSF51261">
    <property type="entry name" value="Duplicated hybrid motif"/>
    <property type="match status" value="1"/>
</dbReference>